<dbReference type="HOGENOM" id="CLU_1608540_0_0_6"/>
<evidence type="ECO:0000313" key="2">
    <source>
        <dbReference type="Proteomes" id="UP000000238"/>
    </source>
</evidence>
<dbReference type="OrthoDB" id="6065082at2"/>
<keyword evidence="2" id="KW-1185">Reference proteome</keyword>
<dbReference type="Proteomes" id="UP000000238">
    <property type="component" value="Chromosome"/>
</dbReference>
<dbReference type="RefSeq" id="WP_011400213.1">
    <property type="nucleotide sequence ID" value="NC_007645.1"/>
</dbReference>
<protein>
    <submittedName>
        <fullName evidence="1">Uncharacterized protein</fullName>
    </submittedName>
</protein>
<name>Q2S863_HAHCH</name>
<sequence>MHYVDRSKVVETSAYLKTLSQDKDDFSELLRAAGDELAFYNWCEEVLQSYIGMYTPGILGVFLFQIRPARPEVDEWVWVITGDLPTAYITTEDAPNAACALDGYIGAMEEWVAAVEQGESVQNLIPVNAPPTPEYAQALKVRLELLDQHILADYQDDLAQTGPAE</sequence>
<evidence type="ECO:0000313" key="1">
    <source>
        <dbReference type="EMBL" id="ABC33161.1"/>
    </source>
</evidence>
<organism evidence="1 2">
    <name type="scientific">Hahella chejuensis (strain KCTC 2396)</name>
    <dbReference type="NCBI Taxonomy" id="349521"/>
    <lineage>
        <taxon>Bacteria</taxon>
        <taxon>Pseudomonadati</taxon>
        <taxon>Pseudomonadota</taxon>
        <taxon>Gammaproteobacteria</taxon>
        <taxon>Oceanospirillales</taxon>
        <taxon>Hahellaceae</taxon>
        <taxon>Hahella</taxon>
    </lineage>
</organism>
<dbReference type="EMBL" id="CP000155">
    <property type="protein sequence ID" value="ABC33161.1"/>
    <property type="molecule type" value="Genomic_DNA"/>
</dbReference>
<dbReference type="KEGG" id="hch:HCH_06521"/>
<accession>Q2S863</accession>
<proteinExistence type="predicted"/>
<dbReference type="eggNOG" id="ENOG5033I3V">
    <property type="taxonomic scope" value="Bacteria"/>
</dbReference>
<reference evidence="1 2" key="1">
    <citation type="journal article" date="2005" name="Nucleic Acids Res.">
        <title>Genomic blueprint of Hahella chejuensis, a marine microbe producing an algicidal agent.</title>
        <authorList>
            <person name="Jeong H."/>
            <person name="Yim J.H."/>
            <person name="Lee C."/>
            <person name="Choi S.-H."/>
            <person name="Park Y.K."/>
            <person name="Yoon S.H."/>
            <person name="Hur C.-G."/>
            <person name="Kang H.-Y."/>
            <person name="Kim D."/>
            <person name="Lee H.H."/>
            <person name="Park K.H."/>
            <person name="Park S.-H."/>
            <person name="Park H.-S."/>
            <person name="Lee H.K."/>
            <person name="Oh T.K."/>
            <person name="Kim J.F."/>
        </authorList>
    </citation>
    <scope>NUCLEOTIDE SEQUENCE [LARGE SCALE GENOMIC DNA]</scope>
    <source>
        <strain evidence="1 2">KCTC 2396</strain>
    </source>
</reference>
<dbReference type="AlphaFoldDB" id="Q2S863"/>
<gene>
    <name evidence="1" type="ordered locus">HCH_06521</name>
</gene>